<organism evidence="2 3">
    <name type="scientific">Bremerella alba</name>
    <dbReference type="NCBI Taxonomy" id="980252"/>
    <lineage>
        <taxon>Bacteria</taxon>
        <taxon>Pseudomonadati</taxon>
        <taxon>Planctomycetota</taxon>
        <taxon>Planctomycetia</taxon>
        <taxon>Pirellulales</taxon>
        <taxon>Pirellulaceae</taxon>
        <taxon>Bremerella</taxon>
    </lineage>
</organism>
<name>A0A7V9A6R2_9BACT</name>
<protein>
    <submittedName>
        <fullName evidence="2">Uncharacterized protein</fullName>
    </submittedName>
</protein>
<reference evidence="2 3" key="1">
    <citation type="submission" date="2020-05" db="EMBL/GenBank/DDBJ databases">
        <title>Bremerella alba sp. nov., a novel planctomycete isolated from the surface of the macroalga Fucus spiralis.</title>
        <authorList>
            <person name="Godinho O."/>
            <person name="Botelho R."/>
            <person name="Albuquerque L."/>
            <person name="Wiegand S."/>
            <person name="Da Costa M.S."/>
            <person name="Lobo-Da-Cunha A."/>
            <person name="Jogler C."/>
            <person name="Lage O.M."/>
        </authorList>
    </citation>
    <scope>NUCLEOTIDE SEQUENCE [LARGE SCALE GENOMIC DNA]</scope>
    <source>
        <strain evidence="2 3">FF15</strain>
    </source>
</reference>
<comment type="caution">
    <text evidence="2">The sequence shown here is derived from an EMBL/GenBank/DDBJ whole genome shotgun (WGS) entry which is preliminary data.</text>
</comment>
<sequence length="172" mass="18888">MSRLACLSLLLALILSSPISAQEEKATQDSDIQAKRNALFEKRLNNVALIGSFTISGKEDQAPKPERYEIKNVRKLEQGDLWLINARIKYGDKDIQLPLPLEVKWAGMTPVITLDKTTIPGMGTFSSHVVIDEGMYAGTWTHGDVGGALFGRIEKLGDEADAPKDQAQPLPE</sequence>
<proteinExistence type="predicted"/>
<feature type="chain" id="PRO_5030673539" evidence="1">
    <location>
        <begin position="22"/>
        <end position="172"/>
    </location>
</feature>
<dbReference type="Proteomes" id="UP000551616">
    <property type="component" value="Unassembled WGS sequence"/>
</dbReference>
<dbReference type="RefSeq" id="WP_207396011.1">
    <property type="nucleotide sequence ID" value="NZ_JABRWO010000004.1"/>
</dbReference>
<keyword evidence="3" id="KW-1185">Reference proteome</keyword>
<evidence type="ECO:0000256" key="1">
    <source>
        <dbReference type="SAM" id="SignalP"/>
    </source>
</evidence>
<keyword evidence="1" id="KW-0732">Signal</keyword>
<gene>
    <name evidence="2" type="ORF">HOV93_17140</name>
</gene>
<evidence type="ECO:0000313" key="2">
    <source>
        <dbReference type="EMBL" id="MBA2114548.1"/>
    </source>
</evidence>
<evidence type="ECO:0000313" key="3">
    <source>
        <dbReference type="Proteomes" id="UP000551616"/>
    </source>
</evidence>
<dbReference type="AlphaFoldDB" id="A0A7V9A6R2"/>
<dbReference type="EMBL" id="JABRWO010000004">
    <property type="protein sequence ID" value="MBA2114548.1"/>
    <property type="molecule type" value="Genomic_DNA"/>
</dbReference>
<feature type="signal peptide" evidence="1">
    <location>
        <begin position="1"/>
        <end position="21"/>
    </location>
</feature>
<accession>A0A7V9A6R2</accession>